<name>A0AAU7PJ98_9CAUD</name>
<proteinExistence type="predicted"/>
<reference evidence="1" key="1">
    <citation type="submission" date="2024-05" db="EMBL/GenBank/DDBJ databases">
        <authorList>
            <person name="Badawy S."/>
            <person name="Skurnik M."/>
        </authorList>
    </citation>
    <scope>NUCLEOTIDE SEQUENCE</scope>
</reference>
<dbReference type="EMBL" id="PP777464">
    <property type="protein sequence ID" value="XBS49422.1"/>
    <property type="molecule type" value="Genomic_DNA"/>
</dbReference>
<sequence length="70" mass="7895">MKTIKKRQLSLLILDADGFSIYCIANFLKFIKNESGLLCFSLSQSCATVVSLNHPDTHLKVYTIKLQAVY</sequence>
<protein>
    <submittedName>
        <fullName evidence="1">Uncharacterized protein</fullName>
    </submittedName>
</protein>
<evidence type="ECO:0000313" key="1">
    <source>
        <dbReference type="EMBL" id="XBS49422.1"/>
    </source>
</evidence>
<accession>A0AAU7PJ98</accession>
<organism evidence="1">
    <name type="scientific">Escherichia phage fEgEco12</name>
    <dbReference type="NCBI Taxonomy" id="3158837"/>
    <lineage>
        <taxon>Viruses</taxon>
        <taxon>Duplodnaviria</taxon>
        <taxon>Heunggongvirae</taxon>
        <taxon>Uroviricota</taxon>
        <taxon>Caudoviricetes</taxon>
    </lineage>
</organism>